<comment type="caution">
    <text evidence="3">The sequence shown here is derived from an EMBL/GenBank/DDBJ whole genome shotgun (WGS) entry which is preliminary data.</text>
</comment>
<name>A0A4Y8SAC1_9SPHI</name>
<dbReference type="PANTHER" id="PTHR46268">
    <property type="entry name" value="STRESS RESPONSE PROTEIN NHAX"/>
    <property type="match status" value="1"/>
</dbReference>
<evidence type="ECO:0000256" key="1">
    <source>
        <dbReference type="ARBA" id="ARBA00008791"/>
    </source>
</evidence>
<comment type="similarity">
    <text evidence="1">Belongs to the universal stress protein A family.</text>
</comment>
<dbReference type="Gene3D" id="3.40.50.12370">
    <property type="match status" value="1"/>
</dbReference>
<dbReference type="AlphaFoldDB" id="A0A4Y8SAC1"/>
<feature type="domain" description="UspA" evidence="2">
    <location>
        <begin position="1"/>
        <end position="151"/>
    </location>
</feature>
<organism evidence="3 4">
    <name type="scientific">Mucilaginibacter psychrotolerans</name>
    <dbReference type="NCBI Taxonomy" id="1524096"/>
    <lineage>
        <taxon>Bacteria</taxon>
        <taxon>Pseudomonadati</taxon>
        <taxon>Bacteroidota</taxon>
        <taxon>Sphingobacteriia</taxon>
        <taxon>Sphingobacteriales</taxon>
        <taxon>Sphingobacteriaceae</taxon>
        <taxon>Mucilaginibacter</taxon>
    </lineage>
</organism>
<proteinExistence type="inferred from homology"/>
<gene>
    <name evidence="3" type="ORF">E2R66_19255</name>
</gene>
<dbReference type="Proteomes" id="UP000297540">
    <property type="component" value="Unassembled WGS sequence"/>
</dbReference>
<evidence type="ECO:0000259" key="2">
    <source>
        <dbReference type="Pfam" id="PF00582"/>
    </source>
</evidence>
<feature type="domain" description="UspA" evidence="2">
    <location>
        <begin position="159"/>
        <end position="285"/>
    </location>
</feature>
<dbReference type="SUPFAM" id="SSF52402">
    <property type="entry name" value="Adenine nucleotide alpha hydrolases-like"/>
    <property type="match status" value="2"/>
</dbReference>
<dbReference type="Pfam" id="PF00582">
    <property type="entry name" value="Usp"/>
    <property type="match status" value="2"/>
</dbReference>
<dbReference type="InterPro" id="IPR006015">
    <property type="entry name" value="Universal_stress_UspA"/>
</dbReference>
<dbReference type="InterPro" id="IPR006016">
    <property type="entry name" value="UspA"/>
</dbReference>
<keyword evidence="4" id="KW-1185">Reference proteome</keyword>
<dbReference type="PANTHER" id="PTHR46268:SF22">
    <property type="entry name" value="SENSOR PROTEIN KDPD-RELATED"/>
    <property type="match status" value="1"/>
</dbReference>
<sequence>MKKILIPTDFSPAAYNAAKYAVHIAQKLKAGIKFCNAIKVPADYVMAGQVAWPLEDYGTLKNDAEAELDYLTKTLSKEQEAAGGEGSFYPKIEHASDAGEVVTYVKELVAADKANLVIMGMSGAGDFNRLLFGSNSREMISKADFPILLIPAHATFKGIKKIAFATDLSEDDLEVLQSLAGMARLFNAEILITHVNAEIEDVAAQQHRVDSFLRDVTCKINYPRIYYRGVQNNQVNEGLAWLAEHGQVDMLAMVHRQQPFLTRLLKGSHTQHLAKAVDVPLLVFPEGYKGVLA</sequence>
<accession>A0A4Y8SAC1</accession>
<protein>
    <submittedName>
        <fullName evidence="3">Universal stress protein</fullName>
    </submittedName>
</protein>
<evidence type="ECO:0000313" key="3">
    <source>
        <dbReference type="EMBL" id="TFF35394.1"/>
    </source>
</evidence>
<dbReference type="EMBL" id="SOZE01000022">
    <property type="protein sequence ID" value="TFF35394.1"/>
    <property type="molecule type" value="Genomic_DNA"/>
</dbReference>
<reference evidence="3 4" key="1">
    <citation type="journal article" date="2017" name="Int. J. Syst. Evol. Microbiol.">
        <title>Mucilaginibacterpsychrotolerans sp. nov., isolated from peatlands.</title>
        <authorList>
            <person name="Deng Y."/>
            <person name="Shen L."/>
            <person name="Xu B."/>
            <person name="Liu Y."/>
            <person name="Gu Z."/>
            <person name="Liu H."/>
            <person name="Zhou Y."/>
        </authorList>
    </citation>
    <scope>NUCLEOTIDE SEQUENCE [LARGE SCALE GENOMIC DNA]</scope>
    <source>
        <strain evidence="3 4">NH7-4</strain>
    </source>
</reference>
<dbReference type="PRINTS" id="PR01438">
    <property type="entry name" value="UNVRSLSTRESS"/>
</dbReference>
<dbReference type="OrthoDB" id="9788959at2"/>
<evidence type="ECO:0000313" key="4">
    <source>
        <dbReference type="Proteomes" id="UP000297540"/>
    </source>
</evidence>
<dbReference type="CDD" id="cd00293">
    <property type="entry name" value="USP-like"/>
    <property type="match status" value="2"/>
</dbReference>
<dbReference type="RefSeq" id="WP_133233600.1">
    <property type="nucleotide sequence ID" value="NZ_SOZE01000022.1"/>
</dbReference>